<proteinExistence type="predicted"/>
<accession>A0A6C0AZH9</accession>
<evidence type="ECO:0000313" key="1">
    <source>
        <dbReference type="EMBL" id="QHS84944.1"/>
    </source>
</evidence>
<dbReference type="EMBL" id="MN739039">
    <property type="protein sequence ID" value="QHS84944.1"/>
    <property type="molecule type" value="Genomic_DNA"/>
</dbReference>
<organism evidence="1">
    <name type="scientific">viral metagenome</name>
    <dbReference type="NCBI Taxonomy" id="1070528"/>
    <lineage>
        <taxon>unclassified sequences</taxon>
        <taxon>metagenomes</taxon>
        <taxon>organismal metagenomes</taxon>
    </lineage>
</organism>
<protein>
    <submittedName>
        <fullName evidence="1">Uncharacterized protein</fullName>
    </submittedName>
</protein>
<reference evidence="1" key="1">
    <citation type="journal article" date="2020" name="Nature">
        <title>Giant virus diversity and host interactions through global metagenomics.</title>
        <authorList>
            <person name="Schulz F."/>
            <person name="Roux S."/>
            <person name="Paez-Espino D."/>
            <person name="Jungbluth S."/>
            <person name="Walsh D.A."/>
            <person name="Denef V.J."/>
            <person name="McMahon K.D."/>
            <person name="Konstantinidis K.T."/>
            <person name="Eloe-Fadrosh E.A."/>
            <person name="Kyrpides N.C."/>
            <person name="Woyke T."/>
        </authorList>
    </citation>
    <scope>NUCLEOTIDE SEQUENCE</scope>
    <source>
        <strain evidence="1">GVMAG-M-3300009182-67</strain>
    </source>
</reference>
<sequence>MVNKCIHNKQKRYCKECGGSGLCEHNRQKWQCIDCGTLCLCEHGKRIKYCKDCDGSLLCIHFREKKSCKECHGTCICEHNKLRHRCKDCKGSAICIHNKLKYSCKECKGSAICIHNKKKDSCNGCKGSAICKHNINKRYCKECDGSGYCIHNKIKTYCKICGGSCLCKSSWCETRSTKKYEHFCLFCFIHLFPEKEISRNYKTKEKVISNYITTNISEYSFTLDKRINDGCSLKRPDVFLDLGTHCIIIEIDENQHTFYNTTCENKRIMELSKDVNFRNIIFIRFNPDGYKKDDKKITSCWSVNKNNIYIIKKSKITEWNDRLKLLVQTIKYHIENTPEKLITIIELYYDS</sequence>
<name>A0A6C0AZH9_9ZZZZ</name>
<dbReference type="AlphaFoldDB" id="A0A6C0AZH9"/>